<comment type="caution">
    <text evidence="2">The sequence shown here is derived from an EMBL/GenBank/DDBJ whole genome shotgun (WGS) entry which is preliminary data.</text>
</comment>
<sequence length="250" mass="25879">MPDNVAMNFRKTRGRPAEEAAPASGPSLLLLAGVSLAVGVAAVSVMGGSTALPALPAIATPWRSAPPPVATTPAEPGPRIMAVVPGVREVSTAATGMTLVSPAAMAQVYAPVGPVVLRRPEGYVEIDGPRLLPPPIGPRRGGNAVYDHAAVVANELRTLAYTPCDRHLRHLAAANINLFVGGFMAPRTPVNTAAPADAAFWRRAEASIIRRAVVPLAEKGALSVEDFGLDASPQARGLFEGLPTKVITCR</sequence>
<proteinExistence type="predicted"/>
<dbReference type="RefSeq" id="WP_108178192.1">
    <property type="nucleotide sequence ID" value="NZ_JAIESU010000058.1"/>
</dbReference>
<evidence type="ECO:0000313" key="2">
    <source>
        <dbReference type="EMBL" id="PTM53406.1"/>
    </source>
</evidence>
<gene>
    <name evidence="2" type="ORF">C8P69_10659</name>
</gene>
<dbReference type="OrthoDB" id="8480329at2"/>
<evidence type="ECO:0000256" key="1">
    <source>
        <dbReference type="SAM" id="MobiDB-lite"/>
    </source>
</evidence>
<evidence type="ECO:0000313" key="3">
    <source>
        <dbReference type="Proteomes" id="UP000241808"/>
    </source>
</evidence>
<dbReference type="Proteomes" id="UP000241808">
    <property type="component" value="Unassembled WGS sequence"/>
</dbReference>
<dbReference type="EMBL" id="PZZL01000006">
    <property type="protein sequence ID" value="PTM53406.1"/>
    <property type="molecule type" value="Genomic_DNA"/>
</dbReference>
<protein>
    <submittedName>
        <fullName evidence="2">Uncharacterized protein</fullName>
    </submittedName>
</protein>
<feature type="region of interest" description="Disordered" evidence="1">
    <location>
        <begin position="1"/>
        <end position="21"/>
    </location>
</feature>
<name>A0A2T4Z0Y1_9HYPH</name>
<keyword evidence="3" id="KW-1185">Reference proteome</keyword>
<dbReference type="AlphaFoldDB" id="A0A2T4Z0Y1"/>
<organism evidence="2 3">
    <name type="scientific">Phreatobacter oligotrophus</name>
    <dbReference type="NCBI Taxonomy" id="1122261"/>
    <lineage>
        <taxon>Bacteria</taxon>
        <taxon>Pseudomonadati</taxon>
        <taxon>Pseudomonadota</taxon>
        <taxon>Alphaproteobacteria</taxon>
        <taxon>Hyphomicrobiales</taxon>
        <taxon>Phreatobacteraceae</taxon>
        <taxon>Phreatobacter</taxon>
    </lineage>
</organism>
<reference evidence="2 3" key="1">
    <citation type="submission" date="2018-04" db="EMBL/GenBank/DDBJ databases">
        <title>Genomic Encyclopedia of Archaeal and Bacterial Type Strains, Phase II (KMG-II): from individual species to whole genera.</title>
        <authorList>
            <person name="Goeker M."/>
        </authorList>
    </citation>
    <scope>NUCLEOTIDE SEQUENCE [LARGE SCALE GENOMIC DNA]</scope>
    <source>
        <strain evidence="2 3">DSM 25521</strain>
    </source>
</reference>
<accession>A0A2T4Z0Y1</accession>